<accession>A0A1T4X0D2</accession>
<evidence type="ECO:0000256" key="1">
    <source>
        <dbReference type="ARBA" id="ARBA00022448"/>
    </source>
</evidence>
<dbReference type="SMART" id="SM00382">
    <property type="entry name" value="AAA"/>
    <property type="match status" value="1"/>
</dbReference>
<dbReference type="FunFam" id="3.40.50.300:FF:000134">
    <property type="entry name" value="Iron-enterobactin ABC transporter ATP-binding protein"/>
    <property type="match status" value="1"/>
</dbReference>
<evidence type="ECO:0000313" key="7">
    <source>
        <dbReference type="Proteomes" id="UP000190105"/>
    </source>
</evidence>
<organism evidence="6 7">
    <name type="scientific">Caloramator quimbayensis</name>
    <dbReference type="NCBI Taxonomy" id="1147123"/>
    <lineage>
        <taxon>Bacteria</taxon>
        <taxon>Bacillati</taxon>
        <taxon>Bacillota</taxon>
        <taxon>Clostridia</taxon>
        <taxon>Eubacteriales</taxon>
        <taxon>Clostridiaceae</taxon>
        <taxon>Caloramator</taxon>
    </lineage>
</organism>
<dbReference type="GO" id="GO:0005524">
    <property type="term" value="F:ATP binding"/>
    <property type="evidence" value="ECO:0007669"/>
    <property type="project" value="UniProtKB-KW"/>
</dbReference>
<gene>
    <name evidence="6" type="ORF">SAMN05443428_10511</name>
</gene>
<dbReference type="SUPFAM" id="SSF52540">
    <property type="entry name" value="P-loop containing nucleoside triphosphate hydrolases"/>
    <property type="match status" value="1"/>
</dbReference>
<dbReference type="PANTHER" id="PTHR42794">
    <property type="entry name" value="HEMIN IMPORT ATP-BINDING PROTEIN HMUV"/>
    <property type="match status" value="1"/>
</dbReference>
<dbReference type="PROSITE" id="PS50893">
    <property type="entry name" value="ABC_TRANSPORTER_2"/>
    <property type="match status" value="1"/>
</dbReference>
<keyword evidence="2" id="KW-0547">Nucleotide-binding</keyword>
<dbReference type="GO" id="GO:0016887">
    <property type="term" value="F:ATP hydrolysis activity"/>
    <property type="evidence" value="ECO:0007669"/>
    <property type="project" value="InterPro"/>
</dbReference>
<dbReference type="RefSeq" id="WP_078695836.1">
    <property type="nucleotide sequence ID" value="NZ_FUYH01000005.1"/>
</dbReference>
<evidence type="ECO:0000256" key="3">
    <source>
        <dbReference type="ARBA" id="ARBA00022840"/>
    </source>
</evidence>
<keyword evidence="1" id="KW-0813">Transport</keyword>
<reference evidence="7" key="1">
    <citation type="submission" date="2017-02" db="EMBL/GenBank/DDBJ databases">
        <authorList>
            <person name="Varghese N."/>
            <person name="Submissions S."/>
        </authorList>
    </citation>
    <scope>NUCLEOTIDE SEQUENCE [LARGE SCALE GENOMIC DNA]</scope>
    <source>
        <strain evidence="7">USBA 833</strain>
    </source>
</reference>
<keyword evidence="4" id="KW-1278">Translocase</keyword>
<dbReference type="InterPro" id="IPR017871">
    <property type="entry name" value="ABC_transporter-like_CS"/>
</dbReference>
<protein>
    <submittedName>
        <fullName evidence="6">Iron complex transport system ATP-binding protein</fullName>
    </submittedName>
</protein>
<dbReference type="Pfam" id="PF00005">
    <property type="entry name" value="ABC_tran"/>
    <property type="match status" value="1"/>
</dbReference>
<dbReference type="InterPro" id="IPR003439">
    <property type="entry name" value="ABC_transporter-like_ATP-bd"/>
</dbReference>
<evidence type="ECO:0000259" key="5">
    <source>
        <dbReference type="PROSITE" id="PS50893"/>
    </source>
</evidence>
<evidence type="ECO:0000256" key="2">
    <source>
        <dbReference type="ARBA" id="ARBA00022741"/>
    </source>
</evidence>
<dbReference type="CDD" id="cd03214">
    <property type="entry name" value="ABC_Iron-Siderophores_B12_Hemin"/>
    <property type="match status" value="1"/>
</dbReference>
<dbReference type="PROSITE" id="PS00211">
    <property type="entry name" value="ABC_TRANSPORTER_1"/>
    <property type="match status" value="1"/>
</dbReference>
<dbReference type="STRING" id="1147123.SAMN05443428_10511"/>
<evidence type="ECO:0000256" key="4">
    <source>
        <dbReference type="ARBA" id="ARBA00022967"/>
    </source>
</evidence>
<dbReference type="Proteomes" id="UP000190105">
    <property type="component" value="Unassembled WGS sequence"/>
</dbReference>
<feature type="domain" description="ABC transporter" evidence="5">
    <location>
        <begin position="7"/>
        <end position="243"/>
    </location>
</feature>
<dbReference type="InterPro" id="IPR003593">
    <property type="entry name" value="AAA+_ATPase"/>
</dbReference>
<dbReference type="PANTHER" id="PTHR42794:SF1">
    <property type="entry name" value="HEMIN IMPORT ATP-BINDING PROTEIN HMUV"/>
    <property type="match status" value="1"/>
</dbReference>
<proteinExistence type="predicted"/>
<dbReference type="InterPro" id="IPR027417">
    <property type="entry name" value="P-loop_NTPase"/>
</dbReference>
<dbReference type="Gene3D" id="3.40.50.300">
    <property type="entry name" value="P-loop containing nucleotide triphosphate hydrolases"/>
    <property type="match status" value="1"/>
</dbReference>
<keyword evidence="3 6" id="KW-0067">ATP-binding</keyword>
<evidence type="ECO:0000313" key="6">
    <source>
        <dbReference type="EMBL" id="SKA82949.1"/>
    </source>
</evidence>
<keyword evidence="7" id="KW-1185">Reference proteome</keyword>
<sequence>MKNDKALEIKNLSYTALSNEILKNISCSFKSGLFYSIIGPNGSGKTTLLRHISRNLMPKEDVIFIEGKDVNDFKGTDFAKIVSYVPQQIDSSCTFTAFDVVLMGRYPYVKRFEGEKKKDIDIALWAMKATNTFNIKDKNINLLSGGERQRVIIARALAQQGKILLLDEPTAHLDIHHQIEIMDTLKQLNINYGITILCVLHDLNTACEYSDYVVVMKDGNIENMGKPQEVLNEKLIKKVYGIDVSIIKNPVNGNYHIIPQSSFKSNREYNCG</sequence>
<dbReference type="EMBL" id="FUYH01000005">
    <property type="protein sequence ID" value="SKA82949.1"/>
    <property type="molecule type" value="Genomic_DNA"/>
</dbReference>
<name>A0A1T4X0D2_9CLOT</name>
<dbReference type="AlphaFoldDB" id="A0A1T4X0D2"/>